<feature type="chain" id="PRO_5034964394" evidence="2">
    <location>
        <begin position="27"/>
        <end position="272"/>
    </location>
</feature>
<dbReference type="AlphaFoldDB" id="A0A8H3V5B1"/>
<evidence type="ECO:0000256" key="2">
    <source>
        <dbReference type="SAM" id="SignalP"/>
    </source>
</evidence>
<comment type="caution">
    <text evidence="3">The sequence shown here is derived from an EMBL/GenBank/DDBJ whole genome shotgun (WGS) entry which is preliminary data.</text>
</comment>
<organism evidence="3 4">
    <name type="scientific">Venturia inaequalis</name>
    <name type="common">Apple scab fungus</name>
    <dbReference type="NCBI Taxonomy" id="5025"/>
    <lineage>
        <taxon>Eukaryota</taxon>
        <taxon>Fungi</taxon>
        <taxon>Dikarya</taxon>
        <taxon>Ascomycota</taxon>
        <taxon>Pezizomycotina</taxon>
        <taxon>Dothideomycetes</taxon>
        <taxon>Pleosporomycetidae</taxon>
        <taxon>Venturiales</taxon>
        <taxon>Venturiaceae</taxon>
        <taxon>Venturia</taxon>
    </lineage>
</organism>
<feature type="region of interest" description="Disordered" evidence="1">
    <location>
        <begin position="61"/>
        <end position="103"/>
    </location>
</feature>
<keyword evidence="2" id="KW-0732">Signal</keyword>
<gene>
    <name evidence="3" type="ORF">EG327_006126</name>
</gene>
<feature type="signal peptide" evidence="2">
    <location>
        <begin position="1"/>
        <end position="26"/>
    </location>
</feature>
<reference evidence="3 4" key="1">
    <citation type="submission" date="2019-07" db="EMBL/GenBank/DDBJ databases">
        <title>Venturia inaequalis Genome Resource.</title>
        <authorList>
            <person name="Lichtner F.J."/>
        </authorList>
    </citation>
    <scope>NUCLEOTIDE SEQUENCE [LARGE SCALE GENOMIC DNA]</scope>
    <source>
        <strain evidence="3 4">DMI_063113</strain>
    </source>
</reference>
<accession>A0A8H3V5B1</accession>
<protein>
    <submittedName>
        <fullName evidence="3">Uncharacterized protein</fullName>
    </submittedName>
</protein>
<name>A0A8H3V5B1_VENIN</name>
<feature type="compositionally biased region" description="Low complexity" evidence="1">
    <location>
        <begin position="79"/>
        <end position="90"/>
    </location>
</feature>
<feature type="compositionally biased region" description="Basic residues" evidence="1">
    <location>
        <begin position="91"/>
        <end position="103"/>
    </location>
</feature>
<dbReference type="EMBL" id="WNWR01000357">
    <property type="protein sequence ID" value="KAE9981675.1"/>
    <property type="molecule type" value="Genomic_DNA"/>
</dbReference>
<feature type="compositionally biased region" description="Polar residues" evidence="1">
    <location>
        <begin position="61"/>
        <end position="72"/>
    </location>
</feature>
<keyword evidence="4" id="KW-1185">Reference proteome</keyword>
<evidence type="ECO:0000313" key="3">
    <source>
        <dbReference type="EMBL" id="KAE9981675.1"/>
    </source>
</evidence>
<proteinExistence type="predicted"/>
<evidence type="ECO:0000256" key="1">
    <source>
        <dbReference type="SAM" id="MobiDB-lite"/>
    </source>
</evidence>
<dbReference type="Proteomes" id="UP000490939">
    <property type="component" value="Unassembled WGS sequence"/>
</dbReference>
<sequence length="272" mass="30044">MAKAGESISLRLMLAILVCLLESGLANVEVREAEDDLIEASMAGRVSERALHAGEEYLNTVSTPWPLNTPDTLSPEPLSANTSNDSSRNRSTLRHSKHYSHHAGHLTDNMARAHSTAEDPNCQCCRQAPTHCSLQLLYSPDLSYPEIVQLYYAEREATSDNTLVVKDKALKEKKSSLSKAIPSVLKGALPPLHINITAADIGLDRAPLKYTPLPRASPPTLEAWTQLSGLSAPLKSPSRRPNNLERESEVEIILEGRWYGQYQQRGKETRKT</sequence>
<evidence type="ECO:0000313" key="4">
    <source>
        <dbReference type="Proteomes" id="UP000490939"/>
    </source>
</evidence>